<feature type="compositionally biased region" description="Basic residues" evidence="1">
    <location>
        <begin position="249"/>
        <end position="258"/>
    </location>
</feature>
<sequence length="279" mass="30368">MAGIPPSAAERRTFASFFAKPKAINTNVDFESSPKRDSGDKTVNDVILFEGDDNAVVDPKIQVASELRLSSKAQGDFDTQRNSAQPETLETIVVDDLHLGHSAQGDAGLQLQTSQLDLDERNGPHVAIEQGNKFALLQICDDDGDVSGNGDEEDPIIDLTLVTGRESVIGGPQGLYGKNSEMVAGLEMEAVTVNDILQPEIIKPSLKYPDDSFPAESEDGSDAATDRGTWSEGDKERLTLDTERGIKTGVKKKKRGRKTREQIAKELEGAELRRSLRFQ</sequence>
<accession>A0AAV1ED28</accession>
<evidence type="ECO:0000313" key="3">
    <source>
        <dbReference type="Proteomes" id="UP001161247"/>
    </source>
</evidence>
<dbReference type="EMBL" id="OX459126">
    <property type="protein sequence ID" value="CAI9117594.1"/>
    <property type="molecule type" value="Genomic_DNA"/>
</dbReference>
<gene>
    <name evidence="2" type="ORF">OLC1_LOCUS23635</name>
</gene>
<keyword evidence="3" id="KW-1185">Reference proteome</keyword>
<evidence type="ECO:0000313" key="2">
    <source>
        <dbReference type="EMBL" id="CAI9117594.1"/>
    </source>
</evidence>
<proteinExistence type="predicted"/>
<protein>
    <submittedName>
        <fullName evidence="2">OLC1v1019004C1</fullName>
    </submittedName>
</protein>
<evidence type="ECO:0000256" key="1">
    <source>
        <dbReference type="SAM" id="MobiDB-lite"/>
    </source>
</evidence>
<dbReference type="Proteomes" id="UP001161247">
    <property type="component" value="Chromosome 9"/>
</dbReference>
<reference evidence="2" key="1">
    <citation type="submission" date="2023-03" db="EMBL/GenBank/DDBJ databases">
        <authorList>
            <person name="Julca I."/>
        </authorList>
    </citation>
    <scope>NUCLEOTIDE SEQUENCE</scope>
</reference>
<dbReference type="AlphaFoldDB" id="A0AAV1ED28"/>
<feature type="compositionally biased region" description="Basic and acidic residues" evidence="1">
    <location>
        <begin position="232"/>
        <end position="246"/>
    </location>
</feature>
<feature type="region of interest" description="Disordered" evidence="1">
    <location>
        <begin position="205"/>
        <end position="261"/>
    </location>
</feature>
<organism evidence="2 3">
    <name type="scientific">Oldenlandia corymbosa var. corymbosa</name>
    <dbReference type="NCBI Taxonomy" id="529605"/>
    <lineage>
        <taxon>Eukaryota</taxon>
        <taxon>Viridiplantae</taxon>
        <taxon>Streptophyta</taxon>
        <taxon>Embryophyta</taxon>
        <taxon>Tracheophyta</taxon>
        <taxon>Spermatophyta</taxon>
        <taxon>Magnoliopsida</taxon>
        <taxon>eudicotyledons</taxon>
        <taxon>Gunneridae</taxon>
        <taxon>Pentapetalae</taxon>
        <taxon>asterids</taxon>
        <taxon>lamiids</taxon>
        <taxon>Gentianales</taxon>
        <taxon>Rubiaceae</taxon>
        <taxon>Rubioideae</taxon>
        <taxon>Spermacoceae</taxon>
        <taxon>Hedyotis-Oldenlandia complex</taxon>
        <taxon>Oldenlandia</taxon>
    </lineage>
</organism>
<name>A0AAV1ED28_OLDCO</name>